<name>A0A3M0GGU5_9CORY</name>
<accession>A0A3M0GGU5</accession>
<gene>
    <name evidence="2" type="ORF">D9543_00670</name>
</gene>
<dbReference type="InterPro" id="IPR036653">
    <property type="entry name" value="CinA-like_C"/>
</dbReference>
<dbReference type="Proteomes" id="UP000270649">
    <property type="component" value="Unassembled WGS sequence"/>
</dbReference>
<reference evidence="2 3" key="1">
    <citation type="submission" date="2018-10" db="EMBL/GenBank/DDBJ databases">
        <title>Corynebacterium macginleyi genome sequencing and assembly of the type strain and two clinical samples.</title>
        <authorList>
            <person name="Bernier A.-M."/>
            <person name="Bernard K."/>
        </authorList>
    </citation>
    <scope>NUCLEOTIDE SEQUENCE [LARGE SCALE GENOMIC DNA]</scope>
    <source>
        <strain evidence="2 3">NML 120205</strain>
    </source>
</reference>
<evidence type="ECO:0000259" key="1">
    <source>
        <dbReference type="Pfam" id="PF02464"/>
    </source>
</evidence>
<protein>
    <submittedName>
        <fullName evidence="2">Nicotinamide-nucleotide amidohydrolase family protein</fullName>
    </submittedName>
</protein>
<dbReference type="AlphaFoldDB" id="A0A3M0GGU5"/>
<dbReference type="InterPro" id="IPR008136">
    <property type="entry name" value="CinA_C"/>
</dbReference>
<evidence type="ECO:0000313" key="3">
    <source>
        <dbReference type="Proteomes" id="UP000270649"/>
    </source>
</evidence>
<proteinExistence type="predicted"/>
<keyword evidence="2" id="KW-0378">Hydrolase</keyword>
<organism evidence="2 3">
    <name type="scientific">Corynebacterium macginleyi</name>
    <dbReference type="NCBI Taxonomy" id="38290"/>
    <lineage>
        <taxon>Bacteria</taxon>
        <taxon>Bacillati</taxon>
        <taxon>Actinomycetota</taxon>
        <taxon>Actinomycetes</taxon>
        <taxon>Mycobacteriales</taxon>
        <taxon>Corynebacteriaceae</taxon>
        <taxon>Corynebacterium</taxon>
    </lineage>
</organism>
<dbReference type="NCBIfam" id="TIGR00199">
    <property type="entry name" value="PncC_domain"/>
    <property type="match status" value="1"/>
</dbReference>
<dbReference type="EMBL" id="REGC01000001">
    <property type="protein sequence ID" value="RMB64331.1"/>
    <property type="molecule type" value="Genomic_DNA"/>
</dbReference>
<dbReference type="GO" id="GO:0016787">
    <property type="term" value="F:hydrolase activity"/>
    <property type="evidence" value="ECO:0007669"/>
    <property type="project" value="UniProtKB-KW"/>
</dbReference>
<dbReference type="Gene3D" id="3.90.950.20">
    <property type="entry name" value="CinA-like"/>
    <property type="match status" value="1"/>
</dbReference>
<dbReference type="RefSeq" id="WP_121927208.1">
    <property type="nucleotide sequence ID" value="NZ_CP068291.1"/>
</dbReference>
<feature type="domain" description="CinA C-terminal" evidence="1">
    <location>
        <begin position="5"/>
        <end position="154"/>
    </location>
</feature>
<comment type="caution">
    <text evidence="2">The sequence shown here is derived from an EMBL/GenBank/DDBJ whole genome shotgun (WGS) entry which is preliminary data.</text>
</comment>
<evidence type="ECO:0000313" key="2">
    <source>
        <dbReference type="EMBL" id="RMB64331.1"/>
    </source>
</evidence>
<sequence>MSFSESDLVALLSGRHETVAFCESLTAGLASATIASVPGASAVLRGGLIAYSTEVKSFFLGKPISEIERVGVVSGKTAVDMACAAAAQTGADWGIGLTGVAGPEKQEGKEPGTVFLGIYSLGRIAQSYCLRDLGAERNQIRRATVDAAISQLGEIIKNFSTSGEQTASKER</sequence>
<dbReference type="SUPFAM" id="SSF142433">
    <property type="entry name" value="CinA-like"/>
    <property type="match status" value="1"/>
</dbReference>
<dbReference type="Pfam" id="PF02464">
    <property type="entry name" value="CinA"/>
    <property type="match status" value="1"/>
</dbReference>